<feature type="binding site" evidence="7">
    <location>
        <position position="233"/>
    </location>
    <ligand>
        <name>L-ornithine</name>
        <dbReference type="ChEBI" id="CHEBI:46911"/>
    </ligand>
</feature>
<evidence type="ECO:0000313" key="10">
    <source>
        <dbReference type="EMBL" id="MCB5446227.1"/>
    </source>
</evidence>
<evidence type="ECO:0000256" key="2">
    <source>
        <dbReference type="ARBA" id="ARBA00007805"/>
    </source>
</evidence>
<evidence type="ECO:0000256" key="1">
    <source>
        <dbReference type="ARBA" id="ARBA00004496"/>
    </source>
</evidence>
<comment type="caution">
    <text evidence="7">Lacks conserved residue(s) required for the propagation of feature annotation.</text>
</comment>
<evidence type="ECO:0000256" key="6">
    <source>
        <dbReference type="ARBA" id="ARBA00048772"/>
    </source>
</evidence>
<dbReference type="InterPro" id="IPR024904">
    <property type="entry name" value="OTCase_ArgI"/>
</dbReference>
<accession>A0ABS8CZB2</accession>
<sequence>MAQKIELKGKSFLTLKDFTKEEIKYFLSLASYLKTKKKIDIKGDLLEGKNIALLFEKASTRTRCSFEVAAHDEGAQVTYLGPKDCHMGKKESMEDTAKVLGRFFDGIEFRGYKQETVECLSKYSGVPVWNGLTDEYHPTQILADLLTVSEHVDKPFDKIKFVYVGDARNNMGNSLMIGCVKMGMKFVSLAPKELWPNEELVKEMEEVAKVTKGSIHLTEDINDVEDADVIYTDVWVSMGEEDQYEQRINLLKDYQVNMDMIKKTKNENVIFLHCLPAFHDLETEVGKEIYEKYNLDELEVTDEVFRSKYSKVFDEAENRMHTIKAVMVATLADVDISVNHKS</sequence>
<dbReference type="Gene3D" id="3.40.50.1370">
    <property type="entry name" value="Aspartate/ornithine carbamoyltransferase"/>
    <property type="match status" value="2"/>
</dbReference>
<proteinExistence type="inferred from homology"/>
<protein>
    <recommendedName>
        <fullName evidence="3 7">Ornithine carbamoyltransferase</fullName>
        <shortName evidence="7">OTCase</shortName>
        <ecNumber evidence="3 7">2.1.3.3</ecNumber>
    </recommendedName>
</protein>
<feature type="binding site" evidence="7">
    <location>
        <position position="110"/>
    </location>
    <ligand>
        <name>carbamoyl phosphate</name>
        <dbReference type="ChEBI" id="CHEBI:58228"/>
    </ligand>
</feature>
<dbReference type="PANTHER" id="PTHR45753">
    <property type="entry name" value="ORNITHINE CARBAMOYLTRANSFERASE, MITOCHONDRIAL"/>
    <property type="match status" value="1"/>
</dbReference>
<dbReference type="InterPro" id="IPR006132">
    <property type="entry name" value="Asp/Orn_carbamoyltranf_P-bd"/>
</dbReference>
<dbReference type="HAMAP" id="MF_01109">
    <property type="entry name" value="OTCase"/>
    <property type="match status" value="1"/>
</dbReference>
<feature type="binding site" evidence="7">
    <location>
        <begin position="237"/>
        <end position="238"/>
    </location>
    <ligand>
        <name>L-ornithine</name>
        <dbReference type="ChEBI" id="CHEBI:46911"/>
    </ligand>
</feature>
<feature type="binding site" evidence="7">
    <location>
        <begin position="59"/>
        <end position="62"/>
    </location>
    <ligand>
        <name>carbamoyl phosphate</name>
        <dbReference type="ChEBI" id="CHEBI:58228"/>
    </ligand>
</feature>
<comment type="caution">
    <text evidence="10">The sequence shown here is derived from an EMBL/GenBank/DDBJ whole genome shotgun (WGS) entry which is preliminary data.</text>
</comment>
<dbReference type="Pfam" id="PF00185">
    <property type="entry name" value="OTCace"/>
    <property type="match status" value="1"/>
</dbReference>
<evidence type="ECO:0000256" key="5">
    <source>
        <dbReference type="ARBA" id="ARBA00022679"/>
    </source>
</evidence>
<evidence type="ECO:0000259" key="9">
    <source>
        <dbReference type="Pfam" id="PF02729"/>
    </source>
</evidence>
<name>A0ABS8CZB2_9FIRM</name>
<keyword evidence="5 7" id="KW-0808">Transferase</keyword>
<dbReference type="SUPFAM" id="SSF53671">
    <property type="entry name" value="Aspartate/ornithine carbamoyltransferase"/>
    <property type="match status" value="1"/>
</dbReference>
<feature type="domain" description="Aspartate/ornithine carbamoyltransferase Asp/Orn-binding" evidence="8">
    <location>
        <begin position="158"/>
        <end position="329"/>
    </location>
</feature>
<evidence type="ECO:0000256" key="7">
    <source>
        <dbReference type="HAMAP-Rule" id="MF_01109"/>
    </source>
</evidence>
<reference evidence="10 11" key="1">
    <citation type="submission" date="2021-10" db="EMBL/GenBank/DDBJ databases">
        <title>Collection of gut derived symbiotic bacterial strains cultured from healthy donors.</title>
        <authorList>
            <person name="Lin H."/>
            <person name="Littmann E."/>
            <person name="Claire K."/>
            <person name="Pamer E."/>
        </authorList>
    </citation>
    <scope>NUCLEOTIDE SEQUENCE [LARGE SCALE GENOMIC DNA]</scope>
    <source>
        <strain evidence="10 11">MSK.17.68</strain>
    </source>
</reference>
<dbReference type="PANTHER" id="PTHR45753:SF1">
    <property type="entry name" value="ORNITHINE CARBAMOYLTRANSFERASE, CATABOLIC"/>
    <property type="match status" value="1"/>
</dbReference>
<dbReference type="InterPro" id="IPR002292">
    <property type="entry name" value="Orn/put_carbamltrans"/>
</dbReference>
<comment type="subcellular location">
    <subcellularLocation>
        <location evidence="1 7">Cytoplasm</location>
    </subcellularLocation>
</comment>
<evidence type="ECO:0000259" key="8">
    <source>
        <dbReference type="Pfam" id="PF00185"/>
    </source>
</evidence>
<dbReference type="EMBL" id="JAJBMB010000007">
    <property type="protein sequence ID" value="MCB5446227.1"/>
    <property type="molecule type" value="Genomic_DNA"/>
</dbReference>
<dbReference type="EC" id="2.1.3.3" evidence="3 7"/>
<dbReference type="NCBIfam" id="NF003286">
    <property type="entry name" value="PRK04284.1"/>
    <property type="match status" value="1"/>
</dbReference>
<organism evidence="10 11">
    <name type="scientific">Intestinibacter bartlettii</name>
    <dbReference type="NCBI Taxonomy" id="261299"/>
    <lineage>
        <taxon>Bacteria</taxon>
        <taxon>Bacillati</taxon>
        <taxon>Bacillota</taxon>
        <taxon>Clostridia</taxon>
        <taxon>Peptostreptococcales</taxon>
        <taxon>Peptostreptococcaceae</taxon>
        <taxon>Intestinibacter</taxon>
    </lineage>
</organism>
<dbReference type="GO" id="GO:0004585">
    <property type="term" value="F:ornithine carbamoyltransferase activity"/>
    <property type="evidence" value="ECO:0007669"/>
    <property type="project" value="UniProtKB-EC"/>
</dbReference>
<gene>
    <name evidence="10" type="primary">argF</name>
    <name evidence="10" type="ORF">LIP50_08445</name>
</gene>
<dbReference type="Pfam" id="PF02729">
    <property type="entry name" value="OTCace_N"/>
    <property type="match status" value="1"/>
</dbReference>
<dbReference type="RefSeq" id="WP_226913725.1">
    <property type="nucleotide sequence ID" value="NZ_BAABXU010000001.1"/>
</dbReference>
<dbReference type="InterPro" id="IPR036901">
    <property type="entry name" value="Asp/Orn_carbamoylTrfase_sf"/>
</dbReference>
<dbReference type="PROSITE" id="PS00097">
    <property type="entry name" value="CARBAMOYLTRANSFERASE"/>
    <property type="match status" value="1"/>
</dbReference>
<feature type="binding site" evidence="7">
    <location>
        <position position="170"/>
    </location>
    <ligand>
        <name>L-ornithine</name>
        <dbReference type="ChEBI" id="CHEBI:46911"/>
    </ligand>
</feature>
<keyword evidence="11" id="KW-1185">Reference proteome</keyword>
<dbReference type="PRINTS" id="PR00102">
    <property type="entry name" value="OTCASE"/>
</dbReference>
<dbReference type="InterPro" id="IPR006130">
    <property type="entry name" value="Asp/Orn_carbamoylTrfase"/>
</dbReference>
<evidence type="ECO:0000256" key="4">
    <source>
        <dbReference type="ARBA" id="ARBA00022490"/>
    </source>
</evidence>
<dbReference type="PRINTS" id="PR00100">
    <property type="entry name" value="AOTCASE"/>
</dbReference>
<feature type="domain" description="Aspartate/ornithine carbamoyltransferase carbamoyl-P binding" evidence="9">
    <location>
        <begin position="10"/>
        <end position="150"/>
    </location>
</feature>
<dbReference type="Proteomes" id="UP001299409">
    <property type="component" value="Unassembled WGS sequence"/>
</dbReference>
<dbReference type="InterPro" id="IPR006131">
    <property type="entry name" value="Asp_carbamoyltransf_Asp/Orn-bd"/>
</dbReference>
<dbReference type="NCBIfam" id="TIGR00658">
    <property type="entry name" value="orni_carb_tr"/>
    <property type="match status" value="1"/>
</dbReference>
<feature type="binding site" evidence="7">
    <location>
        <position position="319"/>
    </location>
    <ligand>
        <name>carbamoyl phosphate</name>
        <dbReference type="ChEBI" id="CHEBI:58228"/>
    </ligand>
</feature>
<evidence type="ECO:0000256" key="3">
    <source>
        <dbReference type="ARBA" id="ARBA00013007"/>
    </source>
</evidence>
<feature type="binding site" evidence="7">
    <location>
        <begin position="137"/>
        <end position="140"/>
    </location>
    <ligand>
        <name>carbamoyl phosphate</name>
        <dbReference type="ChEBI" id="CHEBI:58228"/>
    </ligand>
</feature>
<feature type="binding site" evidence="7">
    <location>
        <begin position="274"/>
        <end position="275"/>
    </location>
    <ligand>
        <name>carbamoyl phosphate</name>
        <dbReference type="ChEBI" id="CHEBI:58228"/>
    </ligand>
</feature>
<evidence type="ECO:0000313" key="11">
    <source>
        <dbReference type="Proteomes" id="UP001299409"/>
    </source>
</evidence>
<keyword evidence="4 7" id="KW-0963">Cytoplasm</keyword>
<comment type="catalytic activity">
    <reaction evidence="6 7">
        <text>carbamoyl phosphate + L-ornithine = L-citrulline + phosphate + H(+)</text>
        <dbReference type="Rhea" id="RHEA:19513"/>
        <dbReference type="ChEBI" id="CHEBI:15378"/>
        <dbReference type="ChEBI" id="CHEBI:43474"/>
        <dbReference type="ChEBI" id="CHEBI:46911"/>
        <dbReference type="ChEBI" id="CHEBI:57743"/>
        <dbReference type="ChEBI" id="CHEBI:58228"/>
        <dbReference type="EC" id="2.1.3.3"/>
    </reaction>
</comment>
<comment type="similarity">
    <text evidence="2 7">Belongs to the aspartate/ornithine carbamoyltransferase superfamily. OTCase family.</text>
</comment>